<organism evidence="2 3">
    <name type="scientific">Fulvivirga lutea</name>
    <dbReference type="NCBI Taxonomy" id="2810512"/>
    <lineage>
        <taxon>Bacteria</taxon>
        <taxon>Pseudomonadati</taxon>
        <taxon>Bacteroidota</taxon>
        <taxon>Cytophagia</taxon>
        <taxon>Cytophagales</taxon>
        <taxon>Fulvivirgaceae</taxon>
        <taxon>Fulvivirga</taxon>
    </lineage>
</organism>
<gene>
    <name evidence="2" type="ORF">JR347_01135</name>
</gene>
<keyword evidence="3" id="KW-1185">Reference proteome</keyword>
<dbReference type="KEGG" id="fuv:JR347_01135"/>
<dbReference type="SUPFAM" id="SSF63825">
    <property type="entry name" value="YWTD domain"/>
    <property type="match status" value="1"/>
</dbReference>
<feature type="domain" description="Conserved hypothetical protein CHP03032" evidence="1">
    <location>
        <begin position="14"/>
        <end position="329"/>
    </location>
</feature>
<sequence length="362" mass="40291">MTPPPPFSYTYSPNMPELLLGLKCSVAISTYQTGKVVLFSAKDENQLIQLPRNFDKPMGLALENGKLAIATRDELIITTNAPGMARNYPANPNTYDSLFIPRVTYHTGTLDLHDITYSNKGLVGVNTLFSCLSTFDSDFSFKNFWKPHFITELKPEDRCHLNGLAIDKEGNPKYVTALGHGDQGREWKDKMLEGGILMDVESNSIIGDKLPVPHSPRIYNDGLWMLLSATGEVVKVNVADGKYDVVTKLNGFVRGMDRIGDYLFVATSKLRPNSSLFKEAPVAKNSVVCGISVIYIPTGQPCGHILYQTSVEELFDLKILPGMMRPNVLNHAKQMHKSSVITEQEVFWAQPEKEENKESVTS</sequence>
<proteinExistence type="predicted"/>
<dbReference type="NCBIfam" id="TIGR03032">
    <property type="entry name" value="TIGR03032 family protein"/>
    <property type="match status" value="1"/>
</dbReference>
<dbReference type="Proteomes" id="UP000662783">
    <property type="component" value="Chromosome"/>
</dbReference>
<evidence type="ECO:0000313" key="2">
    <source>
        <dbReference type="EMBL" id="QSE97721.1"/>
    </source>
</evidence>
<protein>
    <submittedName>
        <fullName evidence="2">TIGR03032 family protein</fullName>
    </submittedName>
</protein>
<accession>A0A975A1D5</accession>
<dbReference type="EMBL" id="CP070608">
    <property type="protein sequence ID" value="QSE97721.1"/>
    <property type="molecule type" value="Genomic_DNA"/>
</dbReference>
<dbReference type="InterPro" id="IPR017481">
    <property type="entry name" value="CHP03032"/>
</dbReference>
<reference evidence="2" key="1">
    <citation type="submission" date="2021-02" db="EMBL/GenBank/DDBJ databases">
        <title>Fulvivirga sp. S481 isolated from sea water.</title>
        <authorList>
            <person name="Bae S.S."/>
            <person name="Baek K."/>
        </authorList>
    </citation>
    <scope>NUCLEOTIDE SEQUENCE</scope>
    <source>
        <strain evidence="2">S481</strain>
    </source>
</reference>
<evidence type="ECO:0000313" key="3">
    <source>
        <dbReference type="Proteomes" id="UP000662783"/>
    </source>
</evidence>
<dbReference type="Pfam" id="PF16261">
    <property type="entry name" value="DUF4915"/>
    <property type="match status" value="1"/>
</dbReference>
<evidence type="ECO:0000259" key="1">
    <source>
        <dbReference type="Pfam" id="PF16261"/>
    </source>
</evidence>
<dbReference type="AlphaFoldDB" id="A0A975A1D5"/>
<name>A0A975A1D5_9BACT</name>